<keyword evidence="3" id="KW-1185">Reference proteome</keyword>
<dbReference type="OrthoDB" id="9780211at2"/>
<sequence>MLLPRFAARTQGSAAGWPGRWPSLPRSRPCQWRLSAVSVGSARRRRRSGAPDPSSATWWPLWLAWRRHRSPGTPSVAGMSFGPTTALPFGCSPPARRVSRACLHPFSACRAARVGAPLWRVWGSCASCWRPRARMRRWRPRCLWAARTSSEAAREETEGTRMYQFNFVDPHAAFLGALTRALEGRDGVSATAGLLQPTGWDALIAAGNSFGMMDGGVDLAIARMLPGVEGRVRAAIASEHGGFLPVGAAVAVPADGDLVTGRWLLYAPTMESPRDIRGSVNAYLAMHAAIGAARRIPLPAGTTIACTGLGTGVGRLPPEVAARQMALAIRHAEGAPPASWRDALGRLVDVECARWGLTRAAA</sequence>
<dbReference type="Gene3D" id="3.40.220.10">
    <property type="entry name" value="Leucine Aminopeptidase, subunit E, domain 1"/>
    <property type="match status" value="1"/>
</dbReference>
<dbReference type="Proteomes" id="UP000325255">
    <property type="component" value="Unassembled WGS sequence"/>
</dbReference>
<dbReference type="InterPro" id="IPR002589">
    <property type="entry name" value="Macro_dom"/>
</dbReference>
<evidence type="ECO:0000313" key="2">
    <source>
        <dbReference type="EMBL" id="KAA5611846.1"/>
    </source>
</evidence>
<gene>
    <name evidence="2" type="ORF">F1189_12485</name>
</gene>
<dbReference type="SMART" id="SM00506">
    <property type="entry name" value="A1pp"/>
    <property type="match status" value="1"/>
</dbReference>
<dbReference type="Pfam" id="PF01661">
    <property type="entry name" value="Macro"/>
    <property type="match status" value="1"/>
</dbReference>
<dbReference type="EMBL" id="VWPK01000017">
    <property type="protein sequence ID" value="KAA5611846.1"/>
    <property type="molecule type" value="Genomic_DNA"/>
</dbReference>
<protein>
    <recommendedName>
        <fullName evidence="1">Macro domain-containing protein</fullName>
    </recommendedName>
</protein>
<evidence type="ECO:0000313" key="3">
    <source>
        <dbReference type="Proteomes" id="UP000325255"/>
    </source>
</evidence>
<reference evidence="2 3" key="1">
    <citation type="submission" date="2019-09" db="EMBL/GenBank/DDBJ databases">
        <title>Genome sequence of Rhodovastum atsumiense, a diverse member of the Acetobacteraceae family of non-sulfur purple photosynthetic bacteria.</title>
        <authorList>
            <person name="Meyer T."/>
            <person name="Kyndt J."/>
        </authorList>
    </citation>
    <scope>NUCLEOTIDE SEQUENCE [LARGE SCALE GENOMIC DNA]</scope>
    <source>
        <strain evidence="2 3">DSM 21279</strain>
    </source>
</reference>
<comment type="caution">
    <text evidence="2">The sequence shown here is derived from an EMBL/GenBank/DDBJ whole genome shotgun (WGS) entry which is preliminary data.</text>
</comment>
<dbReference type="AlphaFoldDB" id="A0A5M6IU51"/>
<dbReference type="InterPro" id="IPR043472">
    <property type="entry name" value="Macro_dom-like"/>
</dbReference>
<feature type="domain" description="Macro" evidence="1">
    <location>
        <begin position="186"/>
        <end position="325"/>
    </location>
</feature>
<dbReference type="SUPFAM" id="SSF52949">
    <property type="entry name" value="Macro domain-like"/>
    <property type="match status" value="1"/>
</dbReference>
<name>A0A5M6IU51_9PROT</name>
<organism evidence="2 3">
    <name type="scientific">Rhodovastum atsumiense</name>
    <dbReference type="NCBI Taxonomy" id="504468"/>
    <lineage>
        <taxon>Bacteria</taxon>
        <taxon>Pseudomonadati</taxon>
        <taxon>Pseudomonadota</taxon>
        <taxon>Alphaproteobacteria</taxon>
        <taxon>Acetobacterales</taxon>
        <taxon>Acetobacteraceae</taxon>
        <taxon>Rhodovastum</taxon>
    </lineage>
</organism>
<proteinExistence type="predicted"/>
<evidence type="ECO:0000259" key="1">
    <source>
        <dbReference type="SMART" id="SM00506"/>
    </source>
</evidence>
<accession>A0A5M6IU51</accession>